<organism evidence="1 2">
    <name type="scientific">Corynebacterium auriscanis</name>
    <dbReference type="NCBI Taxonomy" id="99807"/>
    <lineage>
        <taxon>Bacteria</taxon>
        <taxon>Bacillati</taxon>
        <taxon>Actinomycetota</taxon>
        <taxon>Actinomycetes</taxon>
        <taxon>Mycobacteriales</taxon>
        <taxon>Corynebacteriaceae</taxon>
        <taxon>Corynebacterium</taxon>
    </lineage>
</organism>
<dbReference type="EMBL" id="JRVJ01000015">
    <property type="protein sequence ID" value="KGM18373.1"/>
    <property type="molecule type" value="Genomic_DNA"/>
</dbReference>
<proteinExistence type="predicted"/>
<accession>A0A0A2DGS2</accession>
<dbReference type="RefSeq" id="WP_035115125.1">
    <property type="nucleotide sequence ID" value="NZ_CP047046.1"/>
</dbReference>
<sequence length="109" mass="12059">MSPDRNDNGHHTSDRASATEVEFIFVDPFQPPLKHRVVKGPEGSAFAVVQRFGQPSDTDDAPEIVDFFTDLGEARDLVMQRIVAEANRPDTGNDLYITHVKLRPAVASL</sequence>
<name>A0A0A2DGS2_9CORY</name>
<gene>
    <name evidence="1" type="ORF">MA47_08175</name>
</gene>
<reference evidence="1 2" key="1">
    <citation type="submission" date="2014-10" db="EMBL/GenBank/DDBJ databases">
        <title>Whole Genome sequence of Corynebacterium auriscanis strain CIP 106629.</title>
        <authorList>
            <person name="Hassan S.S."/>
            <person name="Jamal S.B."/>
            <person name="Tiwari S."/>
            <person name="Oliveira L.D.C."/>
            <person name="Souza F."/>
            <person name="Mariano D.C."/>
            <person name="Almeida S."/>
            <person name="Dorella F."/>
            <person name="Pereira F."/>
            <person name="Carvalho A."/>
            <person name="Leal C.A."/>
            <person name="Soares S.D.C."/>
            <person name="Figueiredo H.C."/>
            <person name="Silva A."/>
            <person name="Azevedo V.A."/>
        </authorList>
    </citation>
    <scope>NUCLEOTIDE SEQUENCE [LARGE SCALE GENOMIC DNA]</scope>
    <source>
        <strain evidence="1 2">CIP 106629</strain>
    </source>
</reference>
<evidence type="ECO:0000313" key="1">
    <source>
        <dbReference type="EMBL" id="KGM18373.1"/>
    </source>
</evidence>
<keyword evidence="2" id="KW-1185">Reference proteome</keyword>
<dbReference type="GeneID" id="300553221"/>
<evidence type="ECO:0000313" key="2">
    <source>
        <dbReference type="Proteomes" id="UP000030145"/>
    </source>
</evidence>
<dbReference type="Proteomes" id="UP000030145">
    <property type="component" value="Unassembled WGS sequence"/>
</dbReference>
<dbReference type="AlphaFoldDB" id="A0A0A2DGS2"/>
<protein>
    <submittedName>
        <fullName evidence="1">Uncharacterized protein</fullName>
    </submittedName>
</protein>
<comment type="caution">
    <text evidence="1">The sequence shown here is derived from an EMBL/GenBank/DDBJ whole genome shotgun (WGS) entry which is preliminary data.</text>
</comment>